<dbReference type="Proteomes" id="UP001499924">
    <property type="component" value="Unassembled WGS sequence"/>
</dbReference>
<evidence type="ECO:0000256" key="1">
    <source>
        <dbReference type="SAM" id="Phobius"/>
    </source>
</evidence>
<evidence type="ECO:0008006" key="4">
    <source>
        <dbReference type="Google" id="ProtNLM"/>
    </source>
</evidence>
<feature type="transmembrane region" description="Helical" evidence="1">
    <location>
        <begin position="100"/>
        <end position="119"/>
    </location>
</feature>
<keyword evidence="1" id="KW-0472">Membrane</keyword>
<protein>
    <recommendedName>
        <fullName evidence="4">DoxX-like family protein</fullName>
    </recommendedName>
</protein>
<name>A0ABP6P2V4_9ACTN</name>
<organism evidence="2 3">
    <name type="scientific">Blastococcus jejuensis</name>
    <dbReference type="NCBI Taxonomy" id="351224"/>
    <lineage>
        <taxon>Bacteria</taxon>
        <taxon>Bacillati</taxon>
        <taxon>Actinomycetota</taxon>
        <taxon>Actinomycetes</taxon>
        <taxon>Geodermatophilales</taxon>
        <taxon>Geodermatophilaceae</taxon>
        <taxon>Blastococcus</taxon>
    </lineage>
</organism>
<dbReference type="EMBL" id="BAAAVV010000003">
    <property type="protein sequence ID" value="GAA3165488.1"/>
    <property type="molecule type" value="Genomic_DNA"/>
</dbReference>
<proteinExistence type="predicted"/>
<comment type="caution">
    <text evidence="2">The sequence shown here is derived from an EMBL/GenBank/DDBJ whole genome shotgun (WGS) entry which is preliminary data.</text>
</comment>
<evidence type="ECO:0000313" key="2">
    <source>
        <dbReference type="EMBL" id="GAA3165488.1"/>
    </source>
</evidence>
<reference evidence="3" key="1">
    <citation type="journal article" date="2019" name="Int. J. Syst. Evol. Microbiol.">
        <title>The Global Catalogue of Microorganisms (GCM) 10K type strain sequencing project: providing services to taxonomists for standard genome sequencing and annotation.</title>
        <authorList>
            <consortium name="The Broad Institute Genomics Platform"/>
            <consortium name="The Broad Institute Genome Sequencing Center for Infectious Disease"/>
            <person name="Wu L."/>
            <person name="Ma J."/>
        </authorList>
    </citation>
    <scope>NUCLEOTIDE SEQUENCE [LARGE SCALE GENOMIC DNA]</scope>
    <source>
        <strain evidence="3">JCM 15614</strain>
    </source>
</reference>
<dbReference type="RefSeq" id="WP_344688386.1">
    <property type="nucleotide sequence ID" value="NZ_BAAAVV010000003.1"/>
</dbReference>
<sequence>MAWLRWLTVALCVLQGGFMAFDGARALLVGSYLTPGSGEHAGQLGPWAGVVRAVGIDPESTGMKLGFVVLGGLWLVAAVGLALGAGWAGWLGLALAVATLWYLVPGTAISVVVLVLLLTPPVRRALGPG</sequence>
<keyword evidence="1" id="KW-0812">Transmembrane</keyword>
<keyword evidence="3" id="KW-1185">Reference proteome</keyword>
<keyword evidence="1" id="KW-1133">Transmembrane helix</keyword>
<accession>A0ABP6P2V4</accession>
<gene>
    <name evidence="2" type="ORF">GCM10010531_17510</name>
</gene>
<feature type="transmembrane region" description="Helical" evidence="1">
    <location>
        <begin position="67"/>
        <end position="93"/>
    </location>
</feature>
<evidence type="ECO:0000313" key="3">
    <source>
        <dbReference type="Proteomes" id="UP001499924"/>
    </source>
</evidence>